<dbReference type="AlphaFoldDB" id="A0A4Y8X111"/>
<evidence type="ECO:0000313" key="2">
    <source>
        <dbReference type="EMBL" id="MBB4883399.1"/>
    </source>
</evidence>
<dbReference type="EMBL" id="JACHMC010000001">
    <property type="protein sequence ID" value="MBB4883399.1"/>
    <property type="molecule type" value="Genomic_DNA"/>
</dbReference>
<organism evidence="2 3">
    <name type="scientific">Micrococcus flavus</name>
    <dbReference type="NCBI Taxonomy" id="384602"/>
    <lineage>
        <taxon>Bacteria</taxon>
        <taxon>Bacillati</taxon>
        <taxon>Actinomycetota</taxon>
        <taxon>Actinomycetes</taxon>
        <taxon>Micrococcales</taxon>
        <taxon>Micrococcaceae</taxon>
        <taxon>Micrococcus</taxon>
    </lineage>
</organism>
<feature type="region of interest" description="Disordered" evidence="1">
    <location>
        <begin position="214"/>
        <end position="238"/>
    </location>
</feature>
<gene>
    <name evidence="2" type="ORF">BJ976_001750</name>
</gene>
<dbReference type="RefSeq" id="WP_135030025.1">
    <property type="nucleotide sequence ID" value="NZ_JACHMC010000001.1"/>
</dbReference>
<accession>A0A4Y8X111</accession>
<comment type="caution">
    <text evidence="2">The sequence shown here is derived from an EMBL/GenBank/DDBJ whole genome shotgun (WGS) entry which is preliminary data.</text>
</comment>
<reference evidence="2 3" key="1">
    <citation type="submission" date="2020-08" db="EMBL/GenBank/DDBJ databases">
        <title>Sequencing the genomes of 1000 actinobacteria strains.</title>
        <authorList>
            <person name="Klenk H.-P."/>
        </authorList>
    </citation>
    <scope>NUCLEOTIDE SEQUENCE [LARGE SCALE GENOMIC DNA]</scope>
    <source>
        <strain evidence="2 3">DSM 19079</strain>
    </source>
</reference>
<sequence>MMDDDVQRRELVLERAHEWADLLYGVNRLRVLEARAEAAHEDAVPSVRFDVGRDPDEGAPMWRLIAPTEGLLRELKVSRRRSGFLSHWDDLIDEEPALEQIVALTRQVEDEALAFGRLCTSGEAAAARAAVEALETALDRLEDSDLREDLETLTDVATTAVQDGDVVGVDSAIDLLCGEDDDAVAVPRRLTLRAPDRAAHALAVLEHTAAWPWPPSSSSESSRVAATGRQKRTVAGRRHGPTATYCRAHRDACDLLERHPLALFRSVHCWVRGLQLMEHYWDHTLLRDISSIPPETFEEAAVVIVQAGAGSADEGVRLLEQLAAADRSFELLLDPLHWLWDHETLAVQAISALQEISIESAERHYEALTDALAPYSAESASRVAPPSDEAGGSAVASGAITRAAASCSPLPPQLFKRVDAARQGLEVAEEALVEGPCRIWAHQPLVPTLRRHHGRRIHPDGPLERALRVCEMSRTPLSLWDAMAPHPGLARQFDSRRPEEWSALTEAAADAAGAVTDHIGLILFDPANQDYLVEVTRWAVVAKAQEALDRARVPIALVEGLRGIGGATPPTAGAMSWESRRALAECTLADLVRLEGVLEDLSVDLRLLGLTDEVLAAHVTADPERAARFLGEFVLIDTGLQEQMVEAAGCETLLPVESPRRRSVRGLVFHGSLESELRHY</sequence>
<evidence type="ECO:0000256" key="1">
    <source>
        <dbReference type="SAM" id="MobiDB-lite"/>
    </source>
</evidence>
<name>A0A4Y8X111_9MICC</name>
<keyword evidence="3" id="KW-1185">Reference proteome</keyword>
<dbReference type="Proteomes" id="UP000560081">
    <property type="component" value="Unassembled WGS sequence"/>
</dbReference>
<feature type="compositionally biased region" description="Basic residues" evidence="1">
    <location>
        <begin position="229"/>
        <end position="238"/>
    </location>
</feature>
<dbReference type="OrthoDB" id="121597at2"/>
<proteinExistence type="predicted"/>
<protein>
    <submittedName>
        <fullName evidence="2">Uncharacterized protein</fullName>
    </submittedName>
</protein>
<evidence type="ECO:0000313" key="3">
    <source>
        <dbReference type="Proteomes" id="UP000560081"/>
    </source>
</evidence>